<keyword evidence="2" id="KW-1185">Reference proteome</keyword>
<organism evidence="1 2">
    <name type="scientific">Digitaria exilis</name>
    <dbReference type="NCBI Taxonomy" id="1010633"/>
    <lineage>
        <taxon>Eukaryota</taxon>
        <taxon>Viridiplantae</taxon>
        <taxon>Streptophyta</taxon>
        <taxon>Embryophyta</taxon>
        <taxon>Tracheophyta</taxon>
        <taxon>Spermatophyta</taxon>
        <taxon>Magnoliopsida</taxon>
        <taxon>Liliopsida</taxon>
        <taxon>Poales</taxon>
        <taxon>Poaceae</taxon>
        <taxon>PACMAD clade</taxon>
        <taxon>Panicoideae</taxon>
        <taxon>Panicodae</taxon>
        <taxon>Paniceae</taxon>
        <taxon>Anthephorinae</taxon>
        <taxon>Digitaria</taxon>
    </lineage>
</organism>
<dbReference type="EMBL" id="JACEFO010000144">
    <property type="protein sequence ID" value="KAF8780239.1"/>
    <property type="molecule type" value="Genomic_DNA"/>
</dbReference>
<accession>A0A835G0P3</accession>
<comment type="caution">
    <text evidence="1">The sequence shown here is derived from an EMBL/GenBank/DDBJ whole genome shotgun (WGS) entry which is preliminary data.</text>
</comment>
<name>A0A835G0P3_9POAL</name>
<reference evidence="1" key="1">
    <citation type="submission" date="2020-07" db="EMBL/GenBank/DDBJ databases">
        <title>Genome sequence and genetic diversity analysis of an under-domesticated orphan crop, white fonio (Digitaria exilis).</title>
        <authorList>
            <person name="Bennetzen J.L."/>
            <person name="Chen S."/>
            <person name="Ma X."/>
            <person name="Wang X."/>
            <person name="Yssel A.E.J."/>
            <person name="Chaluvadi S.R."/>
            <person name="Johnson M."/>
            <person name="Gangashetty P."/>
            <person name="Hamidou F."/>
            <person name="Sanogo M.D."/>
            <person name="Zwaenepoel A."/>
            <person name="Wallace J."/>
            <person name="Van De Peer Y."/>
            <person name="Van Deynze A."/>
        </authorList>
    </citation>
    <scope>NUCLEOTIDE SEQUENCE</scope>
    <source>
        <tissue evidence="1">Leaves</tissue>
    </source>
</reference>
<protein>
    <submittedName>
        <fullName evidence="1">Uncharacterized protein</fullName>
    </submittedName>
</protein>
<evidence type="ECO:0000313" key="1">
    <source>
        <dbReference type="EMBL" id="KAF8780239.1"/>
    </source>
</evidence>
<dbReference type="AlphaFoldDB" id="A0A835G0P3"/>
<gene>
    <name evidence="1" type="ORF">HU200_001909</name>
</gene>
<evidence type="ECO:0000313" key="2">
    <source>
        <dbReference type="Proteomes" id="UP000636709"/>
    </source>
</evidence>
<dbReference type="Proteomes" id="UP000636709">
    <property type="component" value="Unassembled WGS sequence"/>
</dbReference>
<proteinExistence type="predicted"/>
<sequence>MVGAETLAPAATDLSLACWWMRVRKRVPKDTMKMFDGHLRRLGHMVDLVGAQQSHLQSADTLNSATTTIY</sequence>